<dbReference type="PROSITE" id="PS51193">
    <property type="entry name" value="HELICASE_ATP_BIND_2"/>
    <property type="match status" value="1"/>
</dbReference>
<dbReference type="RefSeq" id="WP_023625784.1">
    <property type="nucleotide sequence ID" value="NZ_BAUW01000006.1"/>
</dbReference>
<dbReference type="GO" id="GO:0005524">
    <property type="term" value="F:ATP binding"/>
    <property type="evidence" value="ECO:0007669"/>
    <property type="project" value="UniProtKB-KW"/>
</dbReference>
<dbReference type="CDD" id="cd00268">
    <property type="entry name" value="DEADc"/>
    <property type="match status" value="1"/>
</dbReference>
<dbReference type="GO" id="GO:0016787">
    <property type="term" value="F:hydrolase activity"/>
    <property type="evidence" value="ECO:0007669"/>
    <property type="project" value="UniProtKB-KW"/>
</dbReference>
<evidence type="ECO:0000259" key="6">
    <source>
        <dbReference type="PROSITE" id="PS51193"/>
    </source>
</evidence>
<dbReference type="SMART" id="SM00490">
    <property type="entry name" value="HELICc"/>
    <property type="match status" value="1"/>
</dbReference>
<dbReference type="GO" id="GO:0005829">
    <property type="term" value="C:cytosol"/>
    <property type="evidence" value="ECO:0007669"/>
    <property type="project" value="TreeGrafter"/>
</dbReference>
<comment type="caution">
    <text evidence="8">The sequence shown here is derived from an EMBL/GenBank/DDBJ whole genome shotgun (WGS) entry which is preliminary data.</text>
</comment>
<protein>
    <submittedName>
        <fullName evidence="8">ATP-dependent RNA helicase</fullName>
    </submittedName>
</protein>
<dbReference type="CDD" id="cd18787">
    <property type="entry name" value="SF2_C_DEAD"/>
    <property type="match status" value="1"/>
</dbReference>
<evidence type="ECO:0000256" key="1">
    <source>
        <dbReference type="ARBA" id="ARBA00022741"/>
    </source>
</evidence>
<dbReference type="InterPro" id="IPR001650">
    <property type="entry name" value="Helicase_C-like"/>
</dbReference>
<dbReference type="InterPro" id="IPR050547">
    <property type="entry name" value="DEAD_box_RNA_helicases"/>
</dbReference>
<dbReference type="AlphaFoldDB" id="W4RIT0"/>
<dbReference type="GO" id="GO:0003724">
    <property type="term" value="F:RNA helicase activity"/>
    <property type="evidence" value="ECO:0007669"/>
    <property type="project" value="TreeGrafter"/>
</dbReference>
<accession>W4RIT0</accession>
<dbReference type="InterPro" id="IPR014013">
    <property type="entry name" value="Helic_SF1/SF2_ATP-bd_DinG/Rad3"/>
</dbReference>
<dbReference type="Pfam" id="PF00270">
    <property type="entry name" value="DEAD"/>
    <property type="match status" value="1"/>
</dbReference>
<keyword evidence="4" id="KW-0067">ATP-binding</keyword>
<evidence type="ECO:0000256" key="2">
    <source>
        <dbReference type="ARBA" id="ARBA00022801"/>
    </source>
</evidence>
<dbReference type="PANTHER" id="PTHR47963">
    <property type="entry name" value="DEAD-BOX ATP-DEPENDENT RNA HELICASE 47, MITOCHONDRIAL"/>
    <property type="match status" value="1"/>
</dbReference>
<dbReference type="SMART" id="SM00487">
    <property type="entry name" value="DEXDc"/>
    <property type="match status" value="1"/>
</dbReference>
<feature type="domain" description="Helicase C-terminal" evidence="7">
    <location>
        <begin position="233"/>
        <end position="380"/>
    </location>
</feature>
<dbReference type="GO" id="GO:0005840">
    <property type="term" value="C:ribosome"/>
    <property type="evidence" value="ECO:0007669"/>
    <property type="project" value="TreeGrafter"/>
</dbReference>
<dbReference type="GO" id="GO:0009409">
    <property type="term" value="P:response to cold"/>
    <property type="evidence" value="ECO:0007669"/>
    <property type="project" value="TreeGrafter"/>
</dbReference>
<evidence type="ECO:0000256" key="4">
    <source>
        <dbReference type="ARBA" id="ARBA00022840"/>
    </source>
</evidence>
<dbReference type="GO" id="GO:0033592">
    <property type="term" value="F:RNA strand annealing activity"/>
    <property type="evidence" value="ECO:0007669"/>
    <property type="project" value="TreeGrafter"/>
</dbReference>
<reference evidence="8 9" key="1">
    <citation type="submission" date="2013-12" db="EMBL/GenBank/DDBJ databases">
        <title>NBRP : Genome information of microbial organism related human and environment.</title>
        <authorList>
            <person name="Hattori M."/>
            <person name="Oshima K."/>
            <person name="Inaba H."/>
            <person name="Suda W."/>
            <person name="Sakamoto M."/>
            <person name="Iino T."/>
            <person name="Kitahara M."/>
            <person name="Oshida Y."/>
            <person name="Iida T."/>
            <person name="Kudo T."/>
            <person name="Itoh T."/>
            <person name="Ahmed I."/>
            <person name="Ohkuma M."/>
        </authorList>
    </citation>
    <scope>NUCLEOTIDE SEQUENCE [LARGE SCALE GENOMIC DNA]</scope>
    <source>
        <strain evidence="8 9">JCM 21738</strain>
    </source>
</reference>
<organism evidence="8 9">
    <name type="scientific">Mesobacillus boroniphilus JCM 21738</name>
    <dbReference type="NCBI Taxonomy" id="1294265"/>
    <lineage>
        <taxon>Bacteria</taxon>
        <taxon>Bacillati</taxon>
        <taxon>Bacillota</taxon>
        <taxon>Bacilli</taxon>
        <taxon>Bacillales</taxon>
        <taxon>Bacillaceae</taxon>
        <taxon>Mesobacillus</taxon>
    </lineage>
</organism>
<dbReference type="eggNOG" id="COG0513">
    <property type="taxonomic scope" value="Bacteria"/>
</dbReference>
<dbReference type="InterPro" id="IPR011545">
    <property type="entry name" value="DEAD/DEAH_box_helicase_dom"/>
</dbReference>
<feature type="domain" description="Helicase ATP-binding" evidence="5">
    <location>
        <begin position="35"/>
        <end position="206"/>
    </location>
</feature>
<dbReference type="EMBL" id="BAUW01000006">
    <property type="protein sequence ID" value="GAE44216.1"/>
    <property type="molecule type" value="Genomic_DNA"/>
</dbReference>
<gene>
    <name evidence="8" type="ORF">JCM21738_905</name>
</gene>
<dbReference type="InterPro" id="IPR027417">
    <property type="entry name" value="P-loop_NTPase"/>
</dbReference>
<dbReference type="PROSITE" id="PS51194">
    <property type="entry name" value="HELICASE_CTER"/>
    <property type="match status" value="1"/>
</dbReference>
<feature type="domain" description="Helicase ATP-binding" evidence="6">
    <location>
        <begin position="1"/>
        <end position="301"/>
    </location>
</feature>
<dbReference type="SUPFAM" id="SSF52540">
    <property type="entry name" value="P-loop containing nucleoside triphosphate hydrolases"/>
    <property type="match status" value="1"/>
</dbReference>
<dbReference type="PROSITE" id="PS51192">
    <property type="entry name" value="HELICASE_ATP_BIND_1"/>
    <property type="match status" value="1"/>
</dbReference>
<evidence type="ECO:0000256" key="3">
    <source>
        <dbReference type="ARBA" id="ARBA00022806"/>
    </source>
</evidence>
<evidence type="ECO:0000313" key="8">
    <source>
        <dbReference type="EMBL" id="GAE44216.1"/>
    </source>
</evidence>
<evidence type="ECO:0000259" key="7">
    <source>
        <dbReference type="PROSITE" id="PS51194"/>
    </source>
</evidence>
<dbReference type="Gene3D" id="3.40.50.300">
    <property type="entry name" value="P-loop containing nucleotide triphosphate hydrolases"/>
    <property type="match status" value="2"/>
</dbReference>
<keyword evidence="3 8" id="KW-0347">Helicase</keyword>
<keyword evidence="1" id="KW-0547">Nucleotide-binding</keyword>
<evidence type="ECO:0000313" key="9">
    <source>
        <dbReference type="Proteomes" id="UP000018949"/>
    </source>
</evidence>
<proteinExistence type="predicted"/>
<dbReference type="PANTHER" id="PTHR47963:SF7">
    <property type="entry name" value="ATP-DEPENDENT RNA HELICASE YFML-RELATED"/>
    <property type="match status" value="1"/>
</dbReference>
<dbReference type="InterPro" id="IPR044742">
    <property type="entry name" value="DEAD/DEAH_RhlB"/>
</dbReference>
<keyword evidence="9" id="KW-1185">Reference proteome</keyword>
<dbReference type="InterPro" id="IPR014001">
    <property type="entry name" value="Helicase_ATP-bd"/>
</dbReference>
<dbReference type="Pfam" id="PF00271">
    <property type="entry name" value="Helicase_C"/>
    <property type="match status" value="1"/>
</dbReference>
<name>W4RIT0_9BACI</name>
<dbReference type="Proteomes" id="UP000018949">
    <property type="component" value="Unassembled WGS sequence"/>
</dbReference>
<evidence type="ECO:0000259" key="5">
    <source>
        <dbReference type="PROSITE" id="PS51192"/>
    </source>
</evidence>
<sequence length="380" mass="42566">MSETQLIIAQLKPFLQQAWEKAGFKAMTSVQTTAIPLIIEGKDVVGESPTGTGKTLAYLLPVLNKIDANMQNTQAVILASSQELVMQILSEIQKWGEGSGIKSASLIGGANLKRQIDKLKKSPHIIVGTPGRTNELIKQKKLKMHKVHTVVLDEGDQLLTQEHNETVKSIVKSTLADQRQLLLFSATLPETVEKSIKRLAKDPEIINVKKDETIDAAKVEHIYFVSEQRDKIKVLEKIARLDGTKSLVFIKDIANLTIAAEKLKFKDINVGQLHSDLDKQDRQRYLNKFRDGNSEMLLVTEVAARGLDIKGVTHVVHYDFPREQDQYVHRSGRTGRFGAEGTVISIVNEREERDLKRFCNALNITPVQKEFYGGKIVDPE</sequence>
<keyword evidence="2" id="KW-0378">Hydrolase</keyword>